<comment type="caution">
    <text evidence="1">The sequence shown here is derived from an EMBL/GenBank/DDBJ whole genome shotgun (WGS) entry which is preliminary data.</text>
</comment>
<reference evidence="1" key="1">
    <citation type="journal article" date="2020" name="Nat. Commun.">
        <title>Large-scale genome sequencing of mycorrhizal fungi provides insights into the early evolution of symbiotic traits.</title>
        <authorList>
            <person name="Miyauchi S."/>
            <person name="Kiss E."/>
            <person name="Kuo A."/>
            <person name="Drula E."/>
            <person name="Kohler A."/>
            <person name="Sanchez-Garcia M."/>
            <person name="Morin E."/>
            <person name="Andreopoulos B."/>
            <person name="Barry K.W."/>
            <person name="Bonito G."/>
            <person name="Buee M."/>
            <person name="Carver A."/>
            <person name="Chen C."/>
            <person name="Cichocki N."/>
            <person name="Clum A."/>
            <person name="Culley D."/>
            <person name="Crous P.W."/>
            <person name="Fauchery L."/>
            <person name="Girlanda M."/>
            <person name="Hayes R.D."/>
            <person name="Keri Z."/>
            <person name="LaButti K."/>
            <person name="Lipzen A."/>
            <person name="Lombard V."/>
            <person name="Magnuson J."/>
            <person name="Maillard F."/>
            <person name="Murat C."/>
            <person name="Nolan M."/>
            <person name="Ohm R.A."/>
            <person name="Pangilinan J."/>
            <person name="Pereira M.F."/>
            <person name="Perotto S."/>
            <person name="Peter M."/>
            <person name="Pfister S."/>
            <person name="Riley R."/>
            <person name="Sitrit Y."/>
            <person name="Stielow J.B."/>
            <person name="Szollosi G."/>
            <person name="Zifcakova L."/>
            <person name="Stursova M."/>
            <person name="Spatafora J.W."/>
            <person name="Tedersoo L."/>
            <person name="Vaario L.M."/>
            <person name="Yamada A."/>
            <person name="Yan M."/>
            <person name="Wang P."/>
            <person name="Xu J."/>
            <person name="Bruns T."/>
            <person name="Baldrian P."/>
            <person name="Vilgalys R."/>
            <person name="Dunand C."/>
            <person name="Henrissat B."/>
            <person name="Grigoriev I.V."/>
            <person name="Hibbett D."/>
            <person name="Nagy L.G."/>
            <person name="Martin F.M."/>
        </authorList>
    </citation>
    <scope>NUCLEOTIDE SEQUENCE</scope>
    <source>
        <strain evidence="1">UP504</strain>
    </source>
</reference>
<gene>
    <name evidence="1" type="ORF">BS47DRAFT_1398353</name>
</gene>
<keyword evidence="2" id="KW-1185">Reference proteome</keyword>
<proteinExistence type="predicted"/>
<protein>
    <submittedName>
        <fullName evidence="1">Uncharacterized protein</fullName>
    </submittedName>
</protein>
<dbReference type="Proteomes" id="UP000886523">
    <property type="component" value="Unassembled WGS sequence"/>
</dbReference>
<accession>A0A9P6DNB2</accession>
<evidence type="ECO:0000313" key="1">
    <source>
        <dbReference type="EMBL" id="KAF9507757.1"/>
    </source>
</evidence>
<sequence length="150" mass="16882">MIACCGVYDGSEGESPPRPPRSSRALCAPLSLLSPLYNPRFISVKHQRSSTYRLKIPAIPLDFHATRRKGENFCKGVLCTRAHIPEAGMQDTNRYFINWSAMTKSELLSTSDTAFLELKRDTRQSLADASMNILCLPMQTEELPSFRVEE</sequence>
<evidence type="ECO:0000313" key="2">
    <source>
        <dbReference type="Proteomes" id="UP000886523"/>
    </source>
</evidence>
<dbReference type="EMBL" id="MU129073">
    <property type="protein sequence ID" value="KAF9507757.1"/>
    <property type="molecule type" value="Genomic_DNA"/>
</dbReference>
<name>A0A9P6DNB2_9AGAM</name>
<dbReference type="AlphaFoldDB" id="A0A9P6DNB2"/>
<organism evidence="1 2">
    <name type="scientific">Hydnum rufescens UP504</name>
    <dbReference type="NCBI Taxonomy" id="1448309"/>
    <lineage>
        <taxon>Eukaryota</taxon>
        <taxon>Fungi</taxon>
        <taxon>Dikarya</taxon>
        <taxon>Basidiomycota</taxon>
        <taxon>Agaricomycotina</taxon>
        <taxon>Agaricomycetes</taxon>
        <taxon>Cantharellales</taxon>
        <taxon>Hydnaceae</taxon>
        <taxon>Hydnum</taxon>
    </lineage>
</organism>